<dbReference type="RefSeq" id="WP_163749814.1">
    <property type="nucleotide sequence ID" value="NZ_AP022596.1"/>
</dbReference>
<dbReference type="PANTHER" id="PTHR21310">
    <property type="entry name" value="AMINOGLYCOSIDE PHOSPHOTRANSFERASE-RELATED-RELATED"/>
    <property type="match status" value="1"/>
</dbReference>
<gene>
    <name evidence="2" type="ORF">MHEL_40340</name>
</gene>
<organism evidence="2 3">
    <name type="scientific">Mycolicibacterium helvum</name>
    <dbReference type="NCBI Taxonomy" id="1534349"/>
    <lineage>
        <taxon>Bacteria</taxon>
        <taxon>Bacillati</taxon>
        <taxon>Actinomycetota</taxon>
        <taxon>Actinomycetes</taxon>
        <taxon>Mycobacteriales</taxon>
        <taxon>Mycobacteriaceae</taxon>
        <taxon>Mycolicibacterium</taxon>
    </lineage>
</organism>
<accession>A0A7I7TBD2</accession>
<keyword evidence="3" id="KW-1185">Reference proteome</keyword>
<dbReference type="AlphaFoldDB" id="A0A7I7TBD2"/>
<dbReference type="Pfam" id="PF01636">
    <property type="entry name" value="APH"/>
    <property type="match status" value="1"/>
</dbReference>
<dbReference type="GO" id="GO:0016740">
    <property type="term" value="F:transferase activity"/>
    <property type="evidence" value="ECO:0007669"/>
    <property type="project" value="UniProtKB-KW"/>
</dbReference>
<dbReference type="KEGG" id="mhev:MHEL_40340"/>
<dbReference type="InterPro" id="IPR011009">
    <property type="entry name" value="Kinase-like_dom_sf"/>
</dbReference>
<sequence length="368" mass="40076">MALKNTIDTQEAAARLARWLTSRTGGAQPVRVTDLVVPESAGMSNETVLFTAEWPEDGQDRRSALVARVQPDGPGVFPAYDLSKEARVLQALGSHTDVPVPTVHFYEQAPDVFGSPFLVMERVDGQVPSDDPPFTAGGWVLDLTASQRKKMWHNSIDVLGSIHAVDWQALGLQFLDDADDAVRRQIDDWRGTFAWAAEGEANPTIEHALEWLADHVPTPAGPKVLNWGDARVGNIIFAADLTPAAVLDWEMVTVAPREVDLGWWLFLMRHHTDGIGLPLPEGIPTRAETVAHYQAGTGFTPADLDYYEVLAATKLSIIMVRAAHMMIAMGLLPQDSPMALSNPASQLLAQLLELPAPNGLSTSFIGNR</sequence>
<evidence type="ECO:0000313" key="3">
    <source>
        <dbReference type="Proteomes" id="UP000467148"/>
    </source>
</evidence>
<proteinExistence type="predicted"/>
<name>A0A7I7TBD2_9MYCO</name>
<dbReference type="EMBL" id="AP022596">
    <property type="protein sequence ID" value="BBY65791.1"/>
    <property type="molecule type" value="Genomic_DNA"/>
</dbReference>
<dbReference type="CDD" id="cd05154">
    <property type="entry name" value="ACAD10_11_N-like"/>
    <property type="match status" value="1"/>
</dbReference>
<dbReference type="InterPro" id="IPR002575">
    <property type="entry name" value="Aminoglycoside_PTrfase"/>
</dbReference>
<dbReference type="InterPro" id="IPR041726">
    <property type="entry name" value="ACAD10_11_N"/>
</dbReference>
<feature type="domain" description="Aminoglycoside phosphotransferase" evidence="1">
    <location>
        <begin position="40"/>
        <end position="270"/>
    </location>
</feature>
<reference evidence="2 3" key="1">
    <citation type="journal article" date="2019" name="Emerg. Microbes Infect.">
        <title>Comprehensive subspecies identification of 175 nontuberculous mycobacteria species based on 7547 genomic profiles.</title>
        <authorList>
            <person name="Matsumoto Y."/>
            <person name="Kinjo T."/>
            <person name="Motooka D."/>
            <person name="Nabeya D."/>
            <person name="Jung N."/>
            <person name="Uechi K."/>
            <person name="Horii T."/>
            <person name="Iida T."/>
            <person name="Fujita J."/>
            <person name="Nakamura S."/>
        </authorList>
    </citation>
    <scope>NUCLEOTIDE SEQUENCE [LARGE SCALE GENOMIC DNA]</scope>
    <source>
        <strain evidence="2 3">JCM 30396</strain>
    </source>
</reference>
<evidence type="ECO:0000259" key="1">
    <source>
        <dbReference type="Pfam" id="PF01636"/>
    </source>
</evidence>
<keyword evidence="2" id="KW-0808">Transferase</keyword>
<dbReference type="Gene3D" id="3.90.1200.10">
    <property type="match status" value="1"/>
</dbReference>
<dbReference type="Gene3D" id="3.30.200.20">
    <property type="entry name" value="Phosphorylase Kinase, domain 1"/>
    <property type="match status" value="1"/>
</dbReference>
<dbReference type="InterPro" id="IPR051678">
    <property type="entry name" value="AGP_Transferase"/>
</dbReference>
<protein>
    <submittedName>
        <fullName evidence="2">Putative phosphotransferase</fullName>
    </submittedName>
</protein>
<dbReference type="PANTHER" id="PTHR21310:SF40">
    <property type="entry name" value="AMINOGLYCOSIDE PHOSPHOTRANSFERASE DOMAIN-CONTAINING PROTEIN-RELATED"/>
    <property type="match status" value="1"/>
</dbReference>
<dbReference type="Proteomes" id="UP000467148">
    <property type="component" value="Chromosome"/>
</dbReference>
<evidence type="ECO:0000313" key="2">
    <source>
        <dbReference type="EMBL" id="BBY65791.1"/>
    </source>
</evidence>
<dbReference type="SUPFAM" id="SSF56112">
    <property type="entry name" value="Protein kinase-like (PK-like)"/>
    <property type="match status" value="1"/>
</dbReference>